<accession>A0A173T1B0</accession>
<dbReference type="OrthoDB" id="1935838at2"/>
<dbReference type="GeneID" id="92739789"/>
<dbReference type="Proteomes" id="UP000095564">
    <property type="component" value="Unassembled WGS sequence"/>
</dbReference>
<dbReference type="EMBL" id="CYXY01000009">
    <property type="protein sequence ID" value="CUM96503.1"/>
    <property type="molecule type" value="Genomic_DNA"/>
</dbReference>
<dbReference type="EMBL" id="JAAITB010000012">
    <property type="protein sequence ID" value="NSJ79299.1"/>
    <property type="molecule type" value="Genomic_DNA"/>
</dbReference>
<evidence type="ECO:0000313" key="7">
    <source>
        <dbReference type="Proteomes" id="UP001644750"/>
    </source>
</evidence>
<proteinExistence type="predicted"/>
<dbReference type="Proteomes" id="UP001243496">
    <property type="component" value="Chromosome"/>
</dbReference>
<dbReference type="RefSeq" id="WP_009265694.1">
    <property type="nucleotide sequence ID" value="NZ_BAABYN010000001.1"/>
</dbReference>
<protein>
    <submittedName>
        <fullName evidence="1">Uncharacterized protein</fullName>
    </submittedName>
</protein>
<evidence type="ECO:0000313" key="3">
    <source>
        <dbReference type="EMBL" id="NSJ79299.1"/>
    </source>
</evidence>
<evidence type="ECO:0000313" key="4">
    <source>
        <dbReference type="EMBL" id="WMD16555.1"/>
    </source>
</evidence>
<name>A0A173T1B0_ANAHA</name>
<dbReference type="AlphaFoldDB" id="A0A173T1B0"/>
<dbReference type="Proteomes" id="UP000095553">
    <property type="component" value="Unassembled WGS sequence"/>
</dbReference>
<evidence type="ECO:0000313" key="2">
    <source>
        <dbReference type="EMBL" id="CUO87124.1"/>
    </source>
</evidence>
<reference evidence="3 7" key="2">
    <citation type="journal article" date="2020" name="Cell Host Microbe">
        <title>Functional and Genomic Variation between Human-Derived Isolates of Lachnospiraceae Reveals Inter- and Intra-Species Diversity.</title>
        <authorList>
            <person name="Sorbara M.T."/>
            <person name="Littmann E.R."/>
            <person name="Fontana E."/>
            <person name="Moody T.U."/>
            <person name="Kohout C.E."/>
            <person name="Gjonbalaj M."/>
            <person name="Eaton V."/>
            <person name="Seok R."/>
            <person name="Leiner I.M."/>
            <person name="Pamer E.G."/>
        </authorList>
    </citation>
    <scope>NUCLEOTIDE SEQUENCE [LARGE SCALE GENOMIC DNA]</scope>
    <source>
        <strain evidence="3 7">MSK.14.57</strain>
    </source>
</reference>
<reference evidence="3" key="3">
    <citation type="submission" date="2020-02" db="EMBL/GenBank/DDBJ databases">
        <authorList>
            <person name="Littmann E."/>
            <person name="Sorbara M."/>
        </authorList>
    </citation>
    <scope>NUCLEOTIDE SEQUENCE</scope>
    <source>
        <strain evidence="3">MSK.14.57</strain>
    </source>
</reference>
<organism evidence="1 5">
    <name type="scientific">Anaerostipes hadrus</name>
    <dbReference type="NCBI Taxonomy" id="649756"/>
    <lineage>
        <taxon>Bacteria</taxon>
        <taxon>Bacillati</taxon>
        <taxon>Bacillota</taxon>
        <taxon>Clostridia</taxon>
        <taxon>Lachnospirales</taxon>
        <taxon>Lachnospiraceae</taxon>
        <taxon>Anaerostipes</taxon>
    </lineage>
</organism>
<reference evidence="5 6" key="1">
    <citation type="submission" date="2015-09" db="EMBL/GenBank/DDBJ databases">
        <authorList>
            <consortium name="Pathogen Informatics"/>
        </authorList>
    </citation>
    <scope>NUCLEOTIDE SEQUENCE [LARGE SCALE GENOMIC DNA]</scope>
    <source>
        <strain evidence="2 6">2789STDY5834908</strain>
        <strain evidence="1 5">2789STDY5834959</strain>
    </source>
</reference>
<dbReference type="EMBL" id="CP132968">
    <property type="protein sequence ID" value="WMD16555.1"/>
    <property type="molecule type" value="Genomic_DNA"/>
</dbReference>
<evidence type="ECO:0000313" key="1">
    <source>
        <dbReference type="EMBL" id="CUM96503.1"/>
    </source>
</evidence>
<dbReference type="EMBL" id="CZAU01000001">
    <property type="protein sequence ID" value="CUO87124.1"/>
    <property type="molecule type" value="Genomic_DNA"/>
</dbReference>
<gene>
    <name evidence="2" type="ORF">ERS852520_00042</name>
    <name evidence="1" type="ORF">ERS852571_01682</name>
    <name evidence="3" type="ORF">G5A72_06790</name>
    <name evidence="4" type="ORF">RBI15_00230</name>
</gene>
<evidence type="ECO:0000313" key="5">
    <source>
        <dbReference type="Proteomes" id="UP000095553"/>
    </source>
</evidence>
<sequence>MADRDGLGDLPLFDTEVRPVREFVAQEQRQEDDYQYITRMYSALARQILDLIEDICDQMEYEGSRMFDEYMDRTMLLAMVDKIYDKIDHQEKQDCQKKEQLLYQMILSLLGGEIYHRRCRYRRKRNMFKA</sequence>
<reference evidence="4" key="4">
    <citation type="submission" date="2023-08" db="EMBL/GenBank/DDBJ databases">
        <title>Complete Genome Sequences of butyrate producing Anaerostipes hadrus strains BA1 and GIF7 isolated from the terminal ileum of a healthy lean male.</title>
        <authorList>
            <person name="Low A."/>
            <person name="Sheludchenko M."/>
            <person name="Cheng H.E."/>
            <person name="Koh X.Q."/>
            <person name="Lee J."/>
        </authorList>
    </citation>
    <scope>NUCLEOTIDE SEQUENCE</scope>
    <source>
        <strain evidence="4">BA1</strain>
    </source>
</reference>
<evidence type="ECO:0000313" key="6">
    <source>
        <dbReference type="Proteomes" id="UP000095564"/>
    </source>
</evidence>
<keyword evidence="7" id="KW-1185">Reference proteome</keyword>
<dbReference type="Proteomes" id="UP001644750">
    <property type="component" value="Unassembled WGS sequence"/>
</dbReference>